<comment type="caution">
    <text evidence="1">The sequence shown here is derived from an EMBL/GenBank/DDBJ whole genome shotgun (WGS) entry which is preliminary data.</text>
</comment>
<dbReference type="PATRIC" id="fig|1231190.3.peg.4822"/>
<dbReference type="STRING" id="721133.SAMN05216176_12711"/>
<dbReference type="Proteomes" id="UP000007374">
    <property type="component" value="Unassembled WGS sequence"/>
</dbReference>
<protein>
    <submittedName>
        <fullName evidence="1">Uncharacterized protein</fullName>
    </submittedName>
</protein>
<dbReference type="EMBL" id="AMSI01000033">
    <property type="protein sequence ID" value="EKF39935.1"/>
    <property type="molecule type" value="Genomic_DNA"/>
</dbReference>
<evidence type="ECO:0000313" key="1">
    <source>
        <dbReference type="EMBL" id="EKF39935.1"/>
    </source>
</evidence>
<name>K2NKH5_9HYPH</name>
<keyword evidence="2" id="KW-1185">Reference proteome</keyword>
<gene>
    <name evidence="1" type="ORF">NA8A_23424</name>
</gene>
<proteinExistence type="predicted"/>
<dbReference type="RefSeq" id="WP_009452921.1">
    <property type="nucleotide sequence ID" value="NZ_AMSI01000033.1"/>
</dbReference>
<dbReference type="AlphaFoldDB" id="K2NKH5"/>
<reference evidence="1 2" key="1">
    <citation type="journal article" date="2012" name="J. Bacteriol.">
        <title>Genome Sequence of Nitratireductor indicus Type Strain C115.</title>
        <authorList>
            <person name="Lai Q."/>
            <person name="Li G."/>
            <person name="Yu Z."/>
            <person name="Shao Z."/>
        </authorList>
    </citation>
    <scope>NUCLEOTIDE SEQUENCE [LARGE SCALE GENOMIC DNA]</scope>
    <source>
        <strain evidence="1 2">C115</strain>
    </source>
</reference>
<sequence>MATVKCHLSVEMDELHDAIGLLSEIHARLATKHGEAFRKLDRAIERFIDDPTDAIEIHWLGGGRLFAAPKGRLTEILRESRELGVID</sequence>
<accession>K2NKH5</accession>
<evidence type="ECO:0000313" key="2">
    <source>
        <dbReference type="Proteomes" id="UP000007374"/>
    </source>
</evidence>
<organism evidence="1 2">
    <name type="scientific">Nitratireductor indicus C115</name>
    <dbReference type="NCBI Taxonomy" id="1231190"/>
    <lineage>
        <taxon>Bacteria</taxon>
        <taxon>Pseudomonadati</taxon>
        <taxon>Pseudomonadota</taxon>
        <taxon>Alphaproteobacteria</taxon>
        <taxon>Hyphomicrobiales</taxon>
        <taxon>Phyllobacteriaceae</taxon>
        <taxon>Nitratireductor</taxon>
    </lineage>
</organism>